<dbReference type="PANTHER" id="PTHR30469:SF11">
    <property type="entry name" value="BLL4320 PROTEIN"/>
    <property type="match status" value="1"/>
</dbReference>
<dbReference type="RefSeq" id="WP_254097815.1">
    <property type="nucleotide sequence ID" value="NZ_JANATA010000001.1"/>
</dbReference>
<name>A0AA41WVQ4_9ALTE</name>
<evidence type="ECO:0000313" key="2">
    <source>
        <dbReference type="EMBL" id="MCP3427452.1"/>
    </source>
</evidence>
<dbReference type="Gene3D" id="1.10.287.470">
    <property type="entry name" value="Helix hairpin bin"/>
    <property type="match status" value="1"/>
</dbReference>
<gene>
    <name evidence="2" type="ORF">NLF92_00660</name>
</gene>
<dbReference type="Gene3D" id="2.40.50.100">
    <property type="match status" value="1"/>
</dbReference>
<proteinExistence type="inferred from homology"/>
<dbReference type="GO" id="GO:1990281">
    <property type="term" value="C:efflux pump complex"/>
    <property type="evidence" value="ECO:0007669"/>
    <property type="project" value="TreeGrafter"/>
</dbReference>
<evidence type="ECO:0000256" key="1">
    <source>
        <dbReference type="ARBA" id="ARBA00009477"/>
    </source>
</evidence>
<dbReference type="PANTHER" id="PTHR30469">
    <property type="entry name" value="MULTIDRUG RESISTANCE PROTEIN MDTA"/>
    <property type="match status" value="1"/>
</dbReference>
<reference evidence="2" key="1">
    <citation type="submission" date="2022-07" db="EMBL/GenBank/DDBJ databases">
        <title>Characterization of the Novel Bacterium Alteromonas immobilis LMIT006 and Alteromonas gregis LMIT007.</title>
        <authorList>
            <person name="Lin X."/>
        </authorList>
    </citation>
    <scope>NUCLEOTIDE SEQUENCE</scope>
    <source>
        <strain evidence="2">LMIT007</strain>
    </source>
</reference>
<evidence type="ECO:0000313" key="3">
    <source>
        <dbReference type="Proteomes" id="UP001165413"/>
    </source>
</evidence>
<dbReference type="InterPro" id="IPR006143">
    <property type="entry name" value="RND_pump_MFP"/>
</dbReference>
<accession>A0AA41WVQ4</accession>
<dbReference type="SUPFAM" id="SSF111369">
    <property type="entry name" value="HlyD-like secretion proteins"/>
    <property type="match status" value="1"/>
</dbReference>
<dbReference type="Gene3D" id="2.40.30.170">
    <property type="match status" value="1"/>
</dbReference>
<dbReference type="GO" id="GO:0015562">
    <property type="term" value="F:efflux transmembrane transporter activity"/>
    <property type="evidence" value="ECO:0007669"/>
    <property type="project" value="TreeGrafter"/>
</dbReference>
<dbReference type="AlphaFoldDB" id="A0AA41WVQ4"/>
<keyword evidence="3" id="KW-1185">Reference proteome</keyword>
<dbReference type="Proteomes" id="UP001165413">
    <property type="component" value="Unassembled WGS sequence"/>
</dbReference>
<sequence>MQVKKWLITLFISFALLIALGFIKFTQIQAAIAFGESFPEPSETVNVSPLTPVNWQATYQVSGLVKPTQEVTLMSEFSGVITEVNAVSGEQVKAQTTFITLSSSQEESQLAAIEAKIALAKINVQRATQLFQQNATGQQALDIANAELIVAEAEYAAVRALIEKKSIRFPFSGKLGLHELTVGQFIQAQTPLVSLFNENAGYWVDFSIPLDKASWLSDDMQLSINEQSVTVKLVSSANQVSKMTRKLTYRYAITEGPLFKGNMQVNISLSNPQQHTALRLPSIALRYDPIGTYIYGVVEDDSGQTRAQRFDVNVLEQKTNHIIVENNLPQTLLVATDGAFKLSPNLLVKVANDE</sequence>
<dbReference type="Gene3D" id="2.40.420.20">
    <property type="match status" value="1"/>
</dbReference>
<protein>
    <submittedName>
        <fullName evidence="2">Efflux RND transporter periplasmic adaptor subunit</fullName>
    </submittedName>
</protein>
<comment type="similarity">
    <text evidence="1">Belongs to the membrane fusion protein (MFP) (TC 8.A.1) family.</text>
</comment>
<comment type="caution">
    <text evidence="2">The sequence shown here is derived from an EMBL/GenBank/DDBJ whole genome shotgun (WGS) entry which is preliminary data.</text>
</comment>
<dbReference type="EMBL" id="JANATA010000001">
    <property type="protein sequence ID" value="MCP3427452.1"/>
    <property type="molecule type" value="Genomic_DNA"/>
</dbReference>
<dbReference type="NCBIfam" id="TIGR01730">
    <property type="entry name" value="RND_mfp"/>
    <property type="match status" value="1"/>
</dbReference>
<organism evidence="2 3">
    <name type="scientific">Opacimonas viscosa</name>
    <dbReference type="NCBI Taxonomy" id="2961944"/>
    <lineage>
        <taxon>Bacteria</taxon>
        <taxon>Pseudomonadati</taxon>
        <taxon>Pseudomonadota</taxon>
        <taxon>Gammaproteobacteria</taxon>
        <taxon>Alteromonadales</taxon>
        <taxon>Alteromonadaceae</taxon>
        <taxon>Opacimonas</taxon>
    </lineage>
</organism>